<keyword evidence="2" id="KW-1185">Reference proteome</keyword>
<evidence type="ECO:0000313" key="2">
    <source>
        <dbReference type="Proteomes" id="UP000324832"/>
    </source>
</evidence>
<gene>
    <name evidence="1" type="ORF">LSINAPIS_LOCUS4795</name>
</gene>
<protein>
    <submittedName>
        <fullName evidence="1">Uncharacterized protein</fullName>
    </submittedName>
</protein>
<name>A0A5E4Q1Z3_9NEOP</name>
<accession>A0A5E4Q1Z3</accession>
<reference evidence="1 2" key="1">
    <citation type="submission" date="2017-07" db="EMBL/GenBank/DDBJ databases">
        <authorList>
            <person name="Talla V."/>
            <person name="Backstrom N."/>
        </authorList>
    </citation>
    <scope>NUCLEOTIDE SEQUENCE [LARGE SCALE GENOMIC DNA]</scope>
</reference>
<proteinExistence type="predicted"/>
<sequence length="9" mass="1140">MSMFIDYSF</sequence>
<organism evidence="1 2">
    <name type="scientific">Leptidea sinapis</name>
    <dbReference type="NCBI Taxonomy" id="189913"/>
    <lineage>
        <taxon>Eukaryota</taxon>
        <taxon>Metazoa</taxon>
        <taxon>Ecdysozoa</taxon>
        <taxon>Arthropoda</taxon>
        <taxon>Hexapoda</taxon>
        <taxon>Insecta</taxon>
        <taxon>Pterygota</taxon>
        <taxon>Neoptera</taxon>
        <taxon>Endopterygota</taxon>
        <taxon>Lepidoptera</taxon>
        <taxon>Glossata</taxon>
        <taxon>Ditrysia</taxon>
        <taxon>Papilionoidea</taxon>
        <taxon>Pieridae</taxon>
        <taxon>Dismorphiinae</taxon>
        <taxon>Leptidea</taxon>
    </lineage>
</organism>
<evidence type="ECO:0000313" key="1">
    <source>
        <dbReference type="EMBL" id="VVC92317.1"/>
    </source>
</evidence>
<dbReference type="Proteomes" id="UP000324832">
    <property type="component" value="Unassembled WGS sequence"/>
</dbReference>
<dbReference type="EMBL" id="FZQP02001263">
    <property type="protein sequence ID" value="VVC92317.1"/>
    <property type="molecule type" value="Genomic_DNA"/>
</dbReference>